<dbReference type="PROSITE" id="PS50293">
    <property type="entry name" value="TPR_REGION"/>
    <property type="match status" value="1"/>
</dbReference>
<evidence type="ECO:0000256" key="10">
    <source>
        <dbReference type="ARBA" id="ARBA00022803"/>
    </source>
</evidence>
<keyword evidence="12 17" id="KW-1133">Transmembrane helix</keyword>
<feature type="domain" description="DUF1736" evidence="18">
    <location>
        <begin position="255"/>
        <end position="326"/>
    </location>
</feature>
<evidence type="ECO:0000256" key="7">
    <source>
        <dbReference type="ARBA" id="ARBA00022679"/>
    </source>
</evidence>
<evidence type="ECO:0000256" key="3">
    <source>
        <dbReference type="ARBA" id="ARBA00004240"/>
    </source>
</evidence>
<gene>
    <name evidence="19" type="ORF">JTE90_000440</name>
</gene>
<dbReference type="InterPro" id="IPR011990">
    <property type="entry name" value="TPR-like_helical_dom_sf"/>
</dbReference>
<keyword evidence="7" id="KW-0808">Transferase</keyword>
<comment type="pathway">
    <text evidence="4">Protein modification; protein glycosylation.</text>
</comment>
<dbReference type="InterPro" id="IPR019734">
    <property type="entry name" value="TPR_rpt"/>
</dbReference>
<feature type="transmembrane region" description="Helical" evidence="17">
    <location>
        <begin position="314"/>
        <end position="332"/>
    </location>
</feature>
<evidence type="ECO:0000313" key="20">
    <source>
        <dbReference type="Proteomes" id="UP000827092"/>
    </source>
</evidence>
<dbReference type="Proteomes" id="UP000827092">
    <property type="component" value="Unassembled WGS sequence"/>
</dbReference>
<evidence type="ECO:0000256" key="11">
    <source>
        <dbReference type="ARBA" id="ARBA00022824"/>
    </source>
</evidence>
<keyword evidence="8 17" id="KW-0812">Transmembrane</keyword>
<dbReference type="EC" id="2.4.1.109" evidence="6"/>
<dbReference type="GO" id="GO:0004169">
    <property type="term" value="F:dolichyl-phosphate-mannose-protein mannosyltransferase activity"/>
    <property type="evidence" value="ECO:0007669"/>
    <property type="project" value="UniProtKB-EC"/>
</dbReference>
<sequence length="822" mass="93783">MCRAQRKKVHMAVATYEIKEDKKNPLTSWRILLVGTTAFLCYVNSLSCDLVFDDQPAIRDNKDLRSDTPLLNLLYNDFWGTPIHKEDSHKSYRPLCVLTFRLNYCLNSNFLSSKDSLVASLLFAIHPIHTEAVTGVVGRAELLSATFFLLALQTYIPLIHLKSSCDCKLVFKTLLFTGLAMLSKEQGITVAAVCITYDVLLVLKETGAPLFPCRGRRGKVKGPTPTWRKDLVLRLLLMTSGTALMLAARMKIMGNRMPVFSRFDNPASSELFPTRHLTHHYLGFLNAWLLLFPSNLCCDWTMGTVPLVTSIFDVRVFLTFVFYMTICAIIWKGYKSQTVNSKRIILALSLFVFPYLPASNLLYPVGFVVAERVLYINSMGFCMLVAQGFRNLCHKYRNQKNYLYGLLVIVMCLHTIKTIIRNTDWRDEESLFKSGLRVTQSNAKLYNNLGHVMESKERTQDSLKLFLQAADLQSDDLGSHLNVGRTYNTLGMTELAEAAFRRAKALLPKVEPGKSYQAHIVPRHLDLFLNLGTLLSRNQSRLEEAQEIYREAINMKSDYIAAYLQRASVLLKLNRTREAHEMYEEALKYDHLNPDIFYNMGVLLLEQGKSHQALSRFDQALRVDPKHEKSLLNYAILTQDSGDSSLRRLAHERLQTLLGKGRQPERTYFNLGMLAMQDGDTSRAESYFRKALELRGDFEACLFNLALVLYQTDRQLEAIPFLERLTPTHTKGLLLLGNIHFETLSNYTAAQKCYKLILQQEPNHTLARHNLCAVYFKMGKPEFLKLCRLPQAYVTSISQENSPVLEAPIKNFSTFKRDGQSL</sequence>
<dbReference type="SUPFAM" id="SSF48452">
    <property type="entry name" value="TPR-like"/>
    <property type="match status" value="2"/>
</dbReference>
<reference evidence="19 20" key="1">
    <citation type="journal article" date="2022" name="Nat. Ecol. Evol.">
        <title>A masculinizing supergene underlies an exaggerated male reproductive morph in a spider.</title>
        <authorList>
            <person name="Hendrickx F."/>
            <person name="De Corte Z."/>
            <person name="Sonet G."/>
            <person name="Van Belleghem S.M."/>
            <person name="Kostlbacher S."/>
            <person name="Vangestel C."/>
        </authorList>
    </citation>
    <scope>NUCLEOTIDE SEQUENCE [LARGE SCALE GENOMIC DNA]</scope>
    <source>
        <strain evidence="19">W744_W776</strain>
    </source>
</reference>
<keyword evidence="11" id="KW-0256">Endoplasmic reticulum</keyword>
<dbReference type="EMBL" id="JAFNEN010000445">
    <property type="protein sequence ID" value="KAG8182833.1"/>
    <property type="molecule type" value="Genomic_DNA"/>
</dbReference>
<feature type="transmembrane region" description="Helical" evidence="17">
    <location>
        <begin position="344"/>
        <end position="366"/>
    </location>
</feature>
<dbReference type="InterPro" id="IPR013618">
    <property type="entry name" value="TMTC_DUF1736"/>
</dbReference>
<comment type="caution">
    <text evidence="19">The sequence shown here is derived from an EMBL/GenBank/DDBJ whole genome shotgun (WGS) entry which is preliminary data.</text>
</comment>
<evidence type="ECO:0000256" key="4">
    <source>
        <dbReference type="ARBA" id="ARBA00004922"/>
    </source>
</evidence>
<dbReference type="PANTHER" id="PTHR44395">
    <property type="match status" value="1"/>
</dbReference>
<keyword evidence="10 16" id="KW-0802">TPR repeat</keyword>
<feature type="repeat" description="TPR" evidence="16">
    <location>
        <begin position="560"/>
        <end position="593"/>
    </location>
</feature>
<feature type="transmembrane region" description="Helical" evidence="17">
    <location>
        <begin position="231"/>
        <end position="248"/>
    </location>
</feature>
<accession>A0AAV6UGL0</accession>
<protein>
    <recommendedName>
        <fullName evidence="6">dolichyl-phosphate-mannose--protein mannosyltransferase</fullName>
        <ecNumber evidence="6">2.4.1.109</ecNumber>
    </recommendedName>
</protein>
<dbReference type="Pfam" id="PF13181">
    <property type="entry name" value="TPR_8"/>
    <property type="match status" value="2"/>
</dbReference>
<evidence type="ECO:0000256" key="8">
    <source>
        <dbReference type="ARBA" id="ARBA00022692"/>
    </source>
</evidence>
<evidence type="ECO:0000256" key="16">
    <source>
        <dbReference type="PROSITE-ProRule" id="PRU00339"/>
    </source>
</evidence>
<evidence type="ECO:0000256" key="17">
    <source>
        <dbReference type="SAM" id="Phobius"/>
    </source>
</evidence>
<feature type="repeat" description="TPR" evidence="16">
    <location>
        <begin position="594"/>
        <end position="627"/>
    </location>
</feature>
<name>A0AAV6UGL0_9ARAC</name>
<comment type="function">
    <text evidence="1">Transfers mannosyl residues to the hydroxyl group of serine or threonine residues.</text>
</comment>
<comment type="catalytic activity">
    <reaction evidence="15">
        <text>a di-trans,poly-cis-dolichyl beta-D-mannosyl phosphate + L-seryl-[protein] = 3-O-(alpha-D-mannosyl)-L-seryl-[protein] + a di-trans,poly-cis-dolichyl phosphate + H(+)</text>
        <dbReference type="Rhea" id="RHEA:17377"/>
        <dbReference type="Rhea" id="RHEA-COMP:9863"/>
        <dbReference type="Rhea" id="RHEA-COMP:13546"/>
        <dbReference type="Rhea" id="RHEA-COMP:19498"/>
        <dbReference type="Rhea" id="RHEA-COMP:19501"/>
        <dbReference type="ChEBI" id="CHEBI:15378"/>
        <dbReference type="ChEBI" id="CHEBI:29999"/>
        <dbReference type="ChEBI" id="CHEBI:57683"/>
        <dbReference type="ChEBI" id="CHEBI:58211"/>
        <dbReference type="ChEBI" id="CHEBI:137321"/>
        <dbReference type="EC" id="2.4.1.109"/>
    </reaction>
</comment>
<keyword evidence="20" id="KW-1185">Reference proteome</keyword>
<comment type="catalytic activity">
    <reaction evidence="14">
        <text>a di-trans,poly-cis-dolichyl beta-D-mannosyl phosphate + L-threonyl-[protein] = 3-O-(alpha-D-mannosyl)-L-threonyl-[protein] + a di-trans,poly-cis-dolichyl phosphate + H(+)</text>
        <dbReference type="Rhea" id="RHEA:53396"/>
        <dbReference type="Rhea" id="RHEA-COMP:11060"/>
        <dbReference type="Rhea" id="RHEA-COMP:13547"/>
        <dbReference type="Rhea" id="RHEA-COMP:19498"/>
        <dbReference type="Rhea" id="RHEA-COMP:19501"/>
        <dbReference type="ChEBI" id="CHEBI:15378"/>
        <dbReference type="ChEBI" id="CHEBI:30013"/>
        <dbReference type="ChEBI" id="CHEBI:57683"/>
        <dbReference type="ChEBI" id="CHEBI:58211"/>
        <dbReference type="ChEBI" id="CHEBI:137323"/>
        <dbReference type="EC" id="2.4.1.109"/>
    </reaction>
</comment>
<dbReference type="GO" id="GO:0005783">
    <property type="term" value="C:endoplasmic reticulum"/>
    <property type="evidence" value="ECO:0007669"/>
    <property type="project" value="UniProtKB-SubCell"/>
</dbReference>
<keyword evidence="9" id="KW-0677">Repeat</keyword>
<dbReference type="AlphaFoldDB" id="A0AAV6UGL0"/>
<dbReference type="Pfam" id="PF13431">
    <property type="entry name" value="TPR_17"/>
    <property type="match status" value="1"/>
</dbReference>
<evidence type="ECO:0000256" key="12">
    <source>
        <dbReference type="ARBA" id="ARBA00022989"/>
    </source>
</evidence>
<feature type="repeat" description="TPR" evidence="16">
    <location>
        <begin position="665"/>
        <end position="698"/>
    </location>
</feature>
<dbReference type="Pfam" id="PF08409">
    <property type="entry name" value="TMTC_DUF1736"/>
    <property type="match status" value="1"/>
</dbReference>
<dbReference type="PROSITE" id="PS50005">
    <property type="entry name" value="TPR"/>
    <property type="match status" value="4"/>
</dbReference>
<evidence type="ECO:0000256" key="15">
    <source>
        <dbReference type="ARBA" id="ARBA00045102"/>
    </source>
</evidence>
<dbReference type="SMART" id="SM00028">
    <property type="entry name" value="TPR"/>
    <property type="match status" value="7"/>
</dbReference>
<evidence type="ECO:0000313" key="19">
    <source>
        <dbReference type="EMBL" id="KAG8182833.1"/>
    </source>
</evidence>
<dbReference type="Gene3D" id="1.25.40.10">
    <property type="entry name" value="Tetratricopeptide repeat domain"/>
    <property type="match status" value="3"/>
</dbReference>
<evidence type="ECO:0000256" key="6">
    <source>
        <dbReference type="ARBA" id="ARBA00012839"/>
    </source>
</evidence>
<organism evidence="19 20">
    <name type="scientific">Oedothorax gibbosus</name>
    <dbReference type="NCBI Taxonomy" id="931172"/>
    <lineage>
        <taxon>Eukaryota</taxon>
        <taxon>Metazoa</taxon>
        <taxon>Ecdysozoa</taxon>
        <taxon>Arthropoda</taxon>
        <taxon>Chelicerata</taxon>
        <taxon>Arachnida</taxon>
        <taxon>Araneae</taxon>
        <taxon>Araneomorphae</taxon>
        <taxon>Entelegynae</taxon>
        <taxon>Araneoidea</taxon>
        <taxon>Linyphiidae</taxon>
        <taxon>Erigoninae</taxon>
        <taxon>Oedothorax</taxon>
    </lineage>
</organism>
<evidence type="ECO:0000256" key="9">
    <source>
        <dbReference type="ARBA" id="ARBA00022737"/>
    </source>
</evidence>
<comment type="similarity">
    <text evidence="5">Belongs to the TMTC family.</text>
</comment>
<proteinExistence type="inferred from homology"/>
<evidence type="ECO:0000256" key="14">
    <source>
        <dbReference type="ARBA" id="ARBA00045085"/>
    </source>
</evidence>
<feature type="repeat" description="TPR" evidence="16">
    <location>
        <begin position="443"/>
        <end position="476"/>
    </location>
</feature>
<evidence type="ECO:0000256" key="1">
    <source>
        <dbReference type="ARBA" id="ARBA00003582"/>
    </source>
</evidence>
<evidence type="ECO:0000259" key="18">
    <source>
        <dbReference type="Pfam" id="PF08409"/>
    </source>
</evidence>
<evidence type="ECO:0000256" key="13">
    <source>
        <dbReference type="ARBA" id="ARBA00023136"/>
    </source>
</evidence>
<keyword evidence="13 17" id="KW-0472">Membrane</keyword>
<evidence type="ECO:0000256" key="2">
    <source>
        <dbReference type="ARBA" id="ARBA00004141"/>
    </source>
</evidence>
<evidence type="ECO:0000256" key="5">
    <source>
        <dbReference type="ARBA" id="ARBA00007882"/>
    </source>
</evidence>
<dbReference type="GO" id="GO:0016020">
    <property type="term" value="C:membrane"/>
    <property type="evidence" value="ECO:0007669"/>
    <property type="project" value="UniProtKB-SubCell"/>
</dbReference>
<dbReference type="PANTHER" id="PTHR44395:SF1">
    <property type="entry name" value="PROTEIN O-MANNOSYL-TRANSFERASE TMTC3"/>
    <property type="match status" value="1"/>
</dbReference>
<comment type="subcellular location">
    <subcellularLocation>
        <location evidence="3">Endoplasmic reticulum</location>
    </subcellularLocation>
    <subcellularLocation>
        <location evidence="2">Membrane</location>
        <topology evidence="2">Multi-pass membrane protein</topology>
    </subcellularLocation>
</comment>